<proteinExistence type="predicted"/>
<reference evidence="1 2" key="2">
    <citation type="journal article" date="2010" name="Stand. Genomic Sci.">
        <title>Complete genome sequence of Desulfohalobium retbaense type strain (HR(100)).</title>
        <authorList>
            <person name="Spring S."/>
            <person name="Nolan M."/>
            <person name="Lapidus A."/>
            <person name="Glavina Del Rio T."/>
            <person name="Copeland A."/>
            <person name="Tice H."/>
            <person name="Cheng J.F."/>
            <person name="Lucas S."/>
            <person name="Land M."/>
            <person name="Chen F."/>
            <person name="Bruce D."/>
            <person name="Goodwin L."/>
            <person name="Pitluck S."/>
            <person name="Ivanova N."/>
            <person name="Mavromatis K."/>
            <person name="Mikhailova N."/>
            <person name="Pati A."/>
            <person name="Chen A."/>
            <person name="Palaniappan K."/>
            <person name="Hauser L."/>
            <person name="Chang Y.J."/>
            <person name="Jeffries C.D."/>
            <person name="Munk C."/>
            <person name="Kiss H."/>
            <person name="Chain P."/>
            <person name="Han C."/>
            <person name="Brettin T."/>
            <person name="Detter J.C."/>
            <person name="Schuler E."/>
            <person name="Goker M."/>
            <person name="Rohde M."/>
            <person name="Bristow J."/>
            <person name="Eisen J.A."/>
            <person name="Markowitz V."/>
            <person name="Hugenholtz P."/>
            <person name="Kyrpides N.C."/>
            <person name="Klenk H.P."/>
        </authorList>
    </citation>
    <scope>NUCLEOTIDE SEQUENCE [LARGE SCALE GENOMIC DNA]</scope>
    <source>
        <strain evidence="2">ATCC 49802 / DSM 20745 / S 6022</strain>
    </source>
</reference>
<dbReference type="EMBL" id="CP001823">
    <property type="protein sequence ID" value="ACZ39792.1"/>
    <property type="molecule type" value="Genomic_DNA"/>
</dbReference>
<dbReference type="Gene3D" id="3.50.30.50">
    <property type="entry name" value="Putative cyclase"/>
    <property type="match status" value="1"/>
</dbReference>
<dbReference type="eggNOG" id="COG1878">
    <property type="taxonomic scope" value="Bacteria"/>
</dbReference>
<dbReference type="KEGG" id="sti:Sthe_2372"/>
<name>D1C7E6_SPHTD</name>
<dbReference type="Proteomes" id="UP000002027">
    <property type="component" value="Chromosome 1"/>
</dbReference>
<evidence type="ECO:0000313" key="1">
    <source>
        <dbReference type="EMBL" id="ACZ39792.1"/>
    </source>
</evidence>
<dbReference type="OrthoDB" id="9796085at2"/>
<dbReference type="GO" id="GO:0019441">
    <property type="term" value="P:L-tryptophan catabolic process to kynurenine"/>
    <property type="evidence" value="ECO:0007669"/>
    <property type="project" value="InterPro"/>
</dbReference>
<sequence>MDPVVFPGASGPMRVFDLEQPRTADMPVMSSHRPGYSYFLYRRHEDTYAPEAGPRSSASGVIVCMEHSGTHIDAFCHQAENLMLAGGIPAREVQNANGFSRLGIEEVPPIIGRGVLLDVPRALGVEELEPGYAITAADLERCCATQGVEIRAGDIVLVRTGNARHWSDPERYLAGPGVAGEGSAWLAERGVRAVGADNMAWDVIGLVDPEYGCALPGHLLLLVRHRIYIIENLQLEALAASGHYEFGFVCTPLKFVGATGSPVSPVALVPLEG</sequence>
<dbReference type="STRING" id="479434.Sthe_2372"/>
<dbReference type="Pfam" id="PF04199">
    <property type="entry name" value="Cyclase"/>
    <property type="match status" value="1"/>
</dbReference>
<dbReference type="GO" id="GO:0004061">
    <property type="term" value="F:arylformamidase activity"/>
    <property type="evidence" value="ECO:0007669"/>
    <property type="project" value="InterPro"/>
</dbReference>
<accession>D1C7E6</accession>
<dbReference type="PANTHER" id="PTHR34861">
    <property type="match status" value="1"/>
</dbReference>
<dbReference type="PANTHER" id="PTHR34861:SF10">
    <property type="entry name" value="CYCLASE"/>
    <property type="match status" value="1"/>
</dbReference>
<dbReference type="AlphaFoldDB" id="D1C7E6"/>
<dbReference type="InterPro" id="IPR037175">
    <property type="entry name" value="KFase_sf"/>
</dbReference>
<dbReference type="HOGENOM" id="CLU_030671_0_0_0"/>
<dbReference type="InParanoid" id="D1C7E6"/>
<gene>
    <name evidence="1" type="ordered locus">Sthe_2372</name>
</gene>
<evidence type="ECO:0000313" key="2">
    <source>
        <dbReference type="Proteomes" id="UP000002027"/>
    </source>
</evidence>
<reference evidence="2" key="1">
    <citation type="submission" date="2009-11" db="EMBL/GenBank/DDBJ databases">
        <title>The complete chromosome 1 of Sphaerobacter thermophilus DSM 20745.</title>
        <authorList>
            <person name="Lucas S."/>
            <person name="Copeland A."/>
            <person name="Lapidus A."/>
            <person name="Glavina del Rio T."/>
            <person name="Dalin E."/>
            <person name="Tice H."/>
            <person name="Bruce D."/>
            <person name="Goodwin L."/>
            <person name="Pitluck S."/>
            <person name="Kyrpides N."/>
            <person name="Mavromatis K."/>
            <person name="Ivanova N."/>
            <person name="Mikhailova N."/>
            <person name="LaButti K.M."/>
            <person name="Clum A."/>
            <person name="Sun H.I."/>
            <person name="Brettin T."/>
            <person name="Detter J.C."/>
            <person name="Han C."/>
            <person name="Larimer F."/>
            <person name="Land M."/>
            <person name="Hauser L."/>
            <person name="Markowitz V."/>
            <person name="Cheng J.F."/>
            <person name="Hugenholtz P."/>
            <person name="Woyke T."/>
            <person name="Wu D."/>
            <person name="Steenblock K."/>
            <person name="Schneider S."/>
            <person name="Pukall R."/>
            <person name="Goeker M."/>
            <person name="Klenk H.P."/>
            <person name="Eisen J.A."/>
        </authorList>
    </citation>
    <scope>NUCLEOTIDE SEQUENCE [LARGE SCALE GENOMIC DNA]</scope>
    <source>
        <strain evidence="2">ATCC 49802 / DSM 20745 / S 6022</strain>
    </source>
</reference>
<protein>
    <submittedName>
        <fullName evidence="1">Cyclase family protein</fullName>
    </submittedName>
</protein>
<organism evidence="1 2">
    <name type="scientific">Sphaerobacter thermophilus (strain ATCC 49802 / DSM 20745 / KCCM 41009 / NCIMB 13125 / S 6022)</name>
    <dbReference type="NCBI Taxonomy" id="479434"/>
    <lineage>
        <taxon>Bacteria</taxon>
        <taxon>Pseudomonadati</taxon>
        <taxon>Thermomicrobiota</taxon>
        <taxon>Thermomicrobia</taxon>
        <taxon>Sphaerobacterales</taxon>
        <taxon>Sphaerobacterineae</taxon>
        <taxon>Sphaerobacteraceae</taxon>
        <taxon>Sphaerobacter</taxon>
    </lineage>
</organism>
<dbReference type="RefSeq" id="WP_012872833.1">
    <property type="nucleotide sequence ID" value="NC_013523.1"/>
</dbReference>
<dbReference type="InterPro" id="IPR007325">
    <property type="entry name" value="KFase/CYL"/>
</dbReference>
<dbReference type="SUPFAM" id="SSF102198">
    <property type="entry name" value="Putative cyclase"/>
    <property type="match status" value="1"/>
</dbReference>
<keyword evidence="2" id="KW-1185">Reference proteome</keyword>